<dbReference type="Gene3D" id="3.30.499.10">
    <property type="entry name" value="Aconitase, domain 3"/>
    <property type="match status" value="2"/>
</dbReference>
<dbReference type="PANTHER" id="PTHR43822">
    <property type="entry name" value="HOMOACONITASE, MITOCHONDRIAL-RELATED"/>
    <property type="match status" value="1"/>
</dbReference>
<protein>
    <recommendedName>
        <fullName evidence="5">Aconitase/3-isopropylmalate dehydratase large subunit alpha/beta/alpha domain-containing protein</fullName>
    </recommendedName>
</protein>
<reference evidence="6 7" key="1">
    <citation type="submission" date="2014-04" db="EMBL/GenBank/DDBJ databases">
        <title>Draft Genome Sequence of Synergistes jonesii.</title>
        <authorList>
            <person name="Coil D.A."/>
            <person name="Eisen J.A."/>
            <person name="Holland-Moritz H.E."/>
        </authorList>
    </citation>
    <scope>NUCLEOTIDE SEQUENCE [LARGE SCALE GENOMIC DNA]</scope>
    <source>
        <strain evidence="6 7">78-1</strain>
    </source>
</reference>
<keyword evidence="7" id="KW-1185">Reference proteome</keyword>
<evidence type="ECO:0000256" key="1">
    <source>
        <dbReference type="ARBA" id="ARBA00022723"/>
    </source>
</evidence>
<dbReference type="eggNOG" id="COG0065">
    <property type="taxonomic scope" value="Bacteria"/>
</dbReference>
<dbReference type="NCBIfam" id="NF001614">
    <property type="entry name" value="PRK00402.1"/>
    <property type="match status" value="1"/>
</dbReference>
<dbReference type="PANTHER" id="PTHR43822:SF2">
    <property type="entry name" value="HOMOACONITASE, MITOCHONDRIAL"/>
    <property type="match status" value="1"/>
</dbReference>
<evidence type="ECO:0000313" key="6">
    <source>
        <dbReference type="EMBL" id="KEJ92135.1"/>
    </source>
</evidence>
<dbReference type="Proteomes" id="UP000027665">
    <property type="component" value="Unassembled WGS sequence"/>
</dbReference>
<feature type="domain" description="Aconitase/3-isopropylmalate dehydratase large subunit alpha/beta/alpha" evidence="5">
    <location>
        <begin position="20"/>
        <end position="227"/>
    </location>
</feature>
<dbReference type="GeneID" id="90983796"/>
<feature type="domain" description="Aconitase/3-isopropylmalate dehydratase large subunit alpha/beta/alpha" evidence="5">
    <location>
        <begin position="237"/>
        <end position="392"/>
    </location>
</feature>
<name>A0A073IRF4_9BACT</name>
<dbReference type="Pfam" id="PF00330">
    <property type="entry name" value="Aconitase"/>
    <property type="match status" value="2"/>
</dbReference>
<dbReference type="RefSeq" id="WP_037976532.1">
    <property type="nucleotide sequence ID" value="NZ_JMKI01000035.1"/>
</dbReference>
<proteinExistence type="predicted"/>
<organism evidence="6 7">
    <name type="scientific">Synergistes jonesii</name>
    <dbReference type="NCBI Taxonomy" id="2754"/>
    <lineage>
        <taxon>Bacteria</taxon>
        <taxon>Thermotogati</taxon>
        <taxon>Synergistota</taxon>
        <taxon>Synergistia</taxon>
        <taxon>Synergistales</taxon>
        <taxon>Synergistaceae</taxon>
        <taxon>Synergistes</taxon>
    </lineage>
</organism>
<evidence type="ECO:0000256" key="3">
    <source>
        <dbReference type="ARBA" id="ARBA00023014"/>
    </source>
</evidence>
<evidence type="ECO:0000256" key="4">
    <source>
        <dbReference type="ARBA" id="ARBA00023239"/>
    </source>
</evidence>
<dbReference type="GO" id="GO:0016829">
    <property type="term" value="F:lyase activity"/>
    <property type="evidence" value="ECO:0007669"/>
    <property type="project" value="UniProtKB-KW"/>
</dbReference>
<dbReference type="InterPro" id="IPR050067">
    <property type="entry name" value="IPM_dehydratase_rel_enz"/>
</dbReference>
<dbReference type="GO" id="GO:0043436">
    <property type="term" value="P:oxoacid metabolic process"/>
    <property type="evidence" value="ECO:0007669"/>
    <property type="project" value="UniProtKB-ARBA"/>
</dbReference>
<accession>A0A073IRF4</accession>
<dbReference type="PRINTS" id="PR00415">
    <property type="entry name" value="ACONITASE"/>
</dbReference>
<keyword evidence="4" id="KW-0456">Lyase</keyword>
<keyword evidence="3" id="KW-0411">Iron-sulfur</keyword>
<dbReference type="EMBL" id="JMKI01000035">
    <property type="protein sequence ID" value="KEJ92135.1"/>
    <property type="molecule type" value="Genomic_DNA"/>
</dbReference>
<dbReference type="AlphaFoldDB" id="A0A073IRF4"/>
<dbReference type="InterPro" id="IPR036008">
    <property type="entry name" value="Aconitase_4Fe-4S_dom"/>
</dbReference>
<comment type="caution">
    <text evidence="6">The sequence shown here is derived from an EMBL/GenBank/DDBJ whole genome shotgun (WGS) entry which is preliminary data.</text>
</comment>
<keyword evidence="1" id="KW-0479">Metal-binding</keyword>
<dbReference type="InterPro" id="IPR015931">
    <property type="entry name" value="Acnase/IPM_dHydase_lsu_aba_1/3"/>
</dbReference>
<keyword evidence="2" id="KW-0408">Iron</keyword>
<dbReference type="STRING" id="2754.EH55_05790"/>
<dbReference type="GO" id="GO:0051536">
    <property type="term" value="F:iron-sulfur cluster binding"/>
    <property type="evidence" value="ECO:0007669"/>
    <property type="project" value="UniProtKB-KW"/>
</dbReference>
<evidence type="ECO:0000313" key="7">
    <source>
        <dbReference type="Proteomes" id="UP000027665"/>
    </source>
</evidence>
<dbReference type="SUPFAM" id="SSF53732">
    <property type="entry name" value="Aconitase iron-sulfur domain"/>
    <property type="match status" value="1"/>
</dbReference>
<gene>
    <name evidence="6" type="ORF">EH55_05790</name>
</gene>
<dbReference type="GO" id="GO:0046872">
    <property type="term" value="F:metal ion binding"/>
    <property type="evidence" value="ECO:0007669"/>
    <property type="project" value="UniProtKB-KW"/>
</dbReference>
<dbReference type="OrthoDB" id="9802769at2"/>
<dbReference type="InterPro" id="IPR001030">
    <property type="entry name" value="Acoase/IPM_deHydtase_lsu_aba"/>
</dbReference>
<evidence type="ECO:0000256" key="2">
    <source>
        <dbReference type="ARBA" id="ARBA00023004"/>
    </source>
</evidence>
<sequence length="406" mass="42489">MTESEKILAAKSGRAFVRPGDMVEVPVDMAMIHDNNAALTIENFYRINSANVWSPERVTLFMDHHSPSTTVKAAKHHDMMRKFAAEHGIKKIHECGCGISHVVMYEEALLKKGEVVVGTDSHTTGEGVNGCFAVGIGASEMAAVLVKGSIWFKVPETVRVNVFGKFPFGVMPRDLVNSVLSYFGPNGANYCAVEYGGDAFLTMPLDGRIVACVMSAEMGAKNAMVLDNETAPESKGYRVVKNFNAETLEPTVALPGLPTNIAPISEVAPEKIKINQAAVASCAGALLSDLAAAAAVLKGHRVSAGVRLLVMPATRAIYNKALALGYLSILSEAGAVITSPSCGACGAHDAGILAPGEVCVSSSTRNMPGRMGDGGVVYLASSAAVAASAITGYVSDPRALLSERGC</sequence>
<evidence type="ECO:0000259" key="5">
    <source>
        <dbReference type="Pfam" id="PF00330"/>
    </source>
</evidence>